<evidence type="ECO:0000256" key="2">
    <source>
        <dbReference type="ARBA" id="ARBA00009726"/>
    </source>
</evidence>
<dbReference type="PANTHER" id="PTHR24223">
    <property type="entry name" value="ATP-BINDING CASSETTE SUB-FAMILY C"/>
    <property type="match status" value="1"/>
</dbReference>
<dbReference type="Pfam" id="PF00664">
    <property type="entry name" value="ABC_membrane"/>
    <property type="match status" value="1"/>
</dbReference>
<dbReference type="InterPro" id="IPR017871">
    <property type="entry name" value="ABC_transporter-like_CS"/>
</dbReference>
<feature type="domain" description="ABC transporter" evidence="11">
    <location>
        <begin position="174"/>
        <end position="403"/>
    </location>
</feature>
<feature type="transmembrane region" description="Helical" evidence="10">
    <location>
        <begin position="673"/>
        <end position="697"/>
    </location>
</feature>
<keyword evidence="6 13" id="KW-0067">ATP-binding</keyword>
<dbReference type="InterPro" id="IPR050173">
    <property type="entry name" value="ABC_transporter_C-like"/>
</dbReference>
<feature type="transmembrane region" description="Helical" evidence="10">
    <location>
        <begin position="454"/>
        <end position="478"/>
    </location>
</feature>
<dbReference type="SUPFAM" id="SSF52540">
    <property type="entry name" value="P-loop containing nucleoside triphosphate hydrolases"/>
    <property type="match status" value="2"/>
</dbReference>
<dbReference type="Gene3D" id="1.20.1560.10">
    <property type="entry name" value="ABC transporter type 1, transmembrane domain"/>
    <property type="match status" value="1"/>
</dbReference>
<dbReference type="InterPro" id="IPR027417">
    <property type="entry name" value="P-loop_NTPase"/>
</dbReference>
<keyword evidence="5" id="KW-0547">Nucleotide-binding</keyword>
<evidence type="ECO:0000313" key="13">
    <source>
        <dbReference type="EMBL" id="ESU35937.1"/>
    </source>
</evidence>
<dbReference type="InterPro" id="IPR011527">
    <property type="entry name" value="ABC1_TM_dom"/>
</dbReference>
<feature type="region of interest" description="Disordered" evidence="9">
    <location>
        <begin position="105"/>
        <end position="153"/>
    </location>
</feature>
<dbReference type="PROSITE" id="PS00211">
    <property type="entry name" value="ABC_TRANSPORTER_1"/>
    <property type="match status" value="1"/>
</dbReference>
<dbReference type="VEuPathDB" id="GiardiaDB:DHA2_153085"/>
<organism evidence="13 14">
    <name type="scientific">Giardia intestinalis</name>
    <name type="common">Giardia lamblia</name>
    <dbReference type="NCBI Taxonomy" id="5741"/>
    <lineage>
        <taxon>Eukaryota</taxon>
        <taxon>Metamonada</taxon>
        <taxon>Diplomonadida</taxon>
        <taxon>Hexamitidae</taxon>
        <taxon>Giardiinae</taxon>
        <taxon>Giardia</taxon>
    </lineage>
</organism>
<evidence type="ECO:0000259" key="12">
    <source>
        <dbReference type="PROSITE" id="PS50929"/>
    </source>
</evidence>
<evidence type="ECO:0000256" key="3">
    <source>
        <dbReference type="ARBA" id="ARBA00022448"/>
    </source>
</evidence>
<feature type="transmembrane region" description="Helical" evidence="10">
    <location>
        <begin position="592"/>
        <end position="611"/>
    </location>
</feature>
<comment type="subcellular location">
    <subcellularLocation>
        <location evidence="1">Membrane</location>
        <topology evidence="1">Multi-pass membrane protein</topology>
    </subcellularLocation>
</comment>
<dbReference type="PROSITE" id="PS50893">
    <property type="entry name" value="ABC_TRANSPORTER_2"/>
    <property type="match status" value="2"/>
</dbReference>
<sequence>MVSSLSSAIASCHRARQFLTLPEGDYCGKLHAKNDSTAAQFVIWTAGSPSCSWGRQCHRHIPSSLNSNEQSYKTRNRRLLSMRARYSKLLGAYNALEKRPPEDVLVGAESDGPIETPSLAATGSPRGDEPHAPDGLPLPKPQPATPDASRCSSQTDRLRKYYVELAAMHRQITVLQSSVRELETECVPVFRSLQFSISRGCLVGVGGCVGSGKSSLLLAILGEMALSTSGSTDSAHIRSVGRIAYCSQVPSVLTGTIQFNIQLFLPYDEEKMQLATRLSCLDGDLSELPGGLATLVGSRGVTLSGGQKARLSLARAIYSDADIYLFDDPFASLDSHVCKSLWSETIKGHLLARGKTVVLATNQMHYFRSCSKVLFIDAGTIKEVTPESVDIEFPPLPVAEVPSLISIQAVEKHDSEYQVHRMAAVLKEKKCMELGSVNSKYYKLWFKAGGTWKFVIYVVMWVFCILMLQLVSLLINFWTEQRLGLSTGGYIGLFLSFSFAFMVILFVGQLFYMLFTRKAAEKLYYSMEEGLINTAMSFYDAHPIGRILNRLIADTGTCDLTVKNGLAATCENSIFVLGSLLATLLMSWPSTFVLVPLLGLFLWMFMGFRAVSPLLRRTTSLLNSHVCNFILDTYYNLVSLRAYRYEAQAASYYARAVLAMEAAFWMDVSLYRWLHFTTTLLSICVSAAVTVSAIITSSFANGEIFSGTVLMNGFDVVMMLIDMCFGIVAMDLSMASVERVAEYATLEPESTSAPHSPSSLPADSTLGLIVQDLSLRYQKHLPVVLHGISFTAAKGERVAIIGKTGSGKSSLVNAILRLVEPEAGSEILLNGLNLLKMGLHQARSKVTLIPQDPFIFSGTLRAYLSGDRQFSDEELWRVLEKTHLREYFEAQSKQLDYHLFDNGSNLSLGQRQLLCVAHALLRDTEVILLDEVTAHVDSAAEAAIQDALGAYKKQKIIITIAHRLRTVCNQDRVIVMAGGQIVEQGPPRVLFHKPDSIFANMVRCSVDSEDLIDFLTSM</sequence>
<evidence type="ECO:0000256" key="6">
    <source>
        <dbReference type="ARBA" id="ARBA00022840"/>
    </source>
</evidence>
<evidence type="ECO:0000256" key="5">
    <source>
        <dbReference type="ARBA" id="ARBA00022741"/>
    </source>
</evidence>
<dbReference type="GO" id="GO:0005524">
    <property type="term" value="F:ATP binding"/>
    <property type="evidence" value="ECO:0007669"/>
    <property type="project" value="UniProtKB-KW"/>
</dbReference>
<dbReference type="GO" id="GO:0140359">
    <property type="term" value="F:ABC-type transporter activity"/>
    <property type="evidence" value="ECO:0007669"/>
    <property type="project" value="InterPro"/>
</dbReference>
<accession>V6TBX4</accession>
<comment type="similarity">
    <text evidence="2">Belongs to the ABC transporter superfamily. ABCC family. Conjugate transporter (TC 3.A.1.208) subfamily.</text>
</comment>
<keyword evidence="8 10" id="KW-0472">Membrane</keyword>
<feature type="domain" description="ABC transmembrane type-1" evidence="12">
    <location>
        <begin position="465"/>
        <end position="689"/>
    </location>
</feature>
<evidence type="ECO:0000313" key="14">
    <source>
        <dbReference type="Proteomes" id="UP000018320"/>
    </source>
</evidence>
<dbReference type="FunFam" id="3.40.50.300:FF:002452">
    <property type="entry name" value="ABC-type metal ion transporter"/>
    <property type="match status" value="1"/>
</dbReference>
<reference evidence="13 14" key="2">
    <citation type="journal article" date="2013" name="Genome Biol. Evol.">
        <title>Genome sequencing of Giardia lamblia genotypes A2 and B isolates (DH and GS) and comparative analysis with the genomes of genotypes A1 and E (WB and Pig).</title>
        <authorList>
            <person name="Adam R.D."/>
            <person name="Dahlstrom E.W."/>
            <person name="Martens C.A."/>
            <person name="Bruno D.P."/>
            <person name="Barbian K.D."/>
            <person name="Ricklefs S.M."/>
            <person name="Hernandez M.M."/>
            <person name="Narla N.P."/>
            <person name="Patel R.B."/>
            <person name="Porcella S.F."/>
            <person name="Nash T.E."/>
        </authorList>
    </citation>
    <scope>NUCLEOTIDE SEQUENCE [LARGE SCALE GENOMIC DNA]</scope>
    <source>
        <strain evidence="13 14">DH</strain>
    </source>
</reference>
<dbReference type="VEuPathDB" id="GiardiaDB:GL50803_00221689"/>
<dbReference type="GO" id="GO:0016020">
    <property type="term" value="C:membrane"/>
    <property type="evidence" value="ECO:0007669"/>
    <property type="project" value="UniProtKB-SubCell"/>
</dbReference>
<proteinExistence type="inferred from homology"/>
<feature type="transmembrane region" description="Helical" evidence="10">
    <location>
        <begin position="490"/>
        <end position="515"/>
    </location>
</feature>
<dbReference type="InterPro" id="IPR003593">
    <property type="entry name" value="AAA+_ATPase"/>
</dbReference>
<dbReference type="Proteomes" id="UP000018320">
    <property type="component" value="Unassembled WGS sequence"/>
</dbReference>
<reference evidence="14" key="1">
    <citation type="submission" date="2012-02" db="EMBL/GenBank/DDBJ databases">
        <title>Genome sequencing of Giardia lamblia Genotypes A2 and B isolates (DH and GS) and comparative analysis with the genomes of Genotypes A1 and E (WB and Pig).</title>
        <authorList>
            <person name="Adam R."/>
            <person name="Dahlstrom E."/>
            <person name="Martens C."/>
            <person name="Bruno D."/>
            <person name="Barbian K."/>
            <person name="Porcella S.F."/>
            <person name="Nash T."/>
        </authorList>
    </citation>
    <scope>NUCLEOTIDE SEQUENCE</scope>
    <source>
        <strain evidence="14">DH</strain>
    </source>
</reference>
<dbReference type="EMBL" id="AHGT01000062">
    <property type="protein sequence ID" value="ESU35937.1"/>
    <property type="molecule type" value="Genomic_DNA"/>
</dbReference>
<evidence type="ECO:0000256" key="1">
    <source>
        <dbReference type="ARBA" id="ARBA00004141"/>
    </source>
</evidence>
<evidence type="ECO:0000256" key="9">
    <source>
        <dbReference type="SAM" id="MobiDB-lite"/>
    </source>
</evidence>
<dbReference type="PANTHER" id="PTHR24223:SF456">
    <property type="entry name" value="MULTIDRUG RESISTANCE-ASSOCIATED PROTEIN LETHAL(2)03659"/>
    <property type="match status" value="1"/>
</dbReference>
<evidence type="ECO:0000256" key="8">
    <source>
        <dbReference type="ARBA" id="ARBA00023136"/>
    </source>
</evidence>
<evidence type="ECO:0000256" key="10">
    <source>
        <dbReference type="SAM" id="Phobius"/>
    </source>
</evidence>
<dbReference type="SUPFAM" id="SSF90123">
    <property type="entry name" value="ABC transporter transmembrane region"/>
    <property type="match status" value="1"/>
</dbReference>
<keyword evidence="4 10" id="KW-0812">Transmembrane</keyword>
<gene>
    <name evidence="13" type="ORF">DHA2_153085</name>
</gene>
<evidence type="ECO:0000259" key="11">
    <source>
        <dbReference type="PROSITE" id="PS50893"/>
    </source>
</evidence>
<keyword evidence="3" id="KW-0813">Transport</keyword>
<dbReference type="CDD" id="cd03244">
    <property type="entry name" value="ABCC_MRP_domain2"/>
    <property type="match status" value="1"/>
</dbReference>
<feature type="domain" description="ABC transporter" evidence="11">
    <location>
        <begin position="768"/>
        <end position="1003"/>
    </location>
</feature>
<dbReference type="GO" id="GO:0016887">
    <property type="term" value="F:ATP hydrolysis activity"/>
    <property type="evidence" value="ECO:0007669"/>
    <property type="project" value="InterPro"/>
</dbReference>
<dbReference type="InterPro" id="IPR003439">
    <property type="entry name" value="ABC_transporter-like_ATP-bd"/>
</dbReference>
<dbReference type="InterPro" id="IPR036640">
    <property type="entry name" value="ABC1_TM_sf"/>
</dbReference>
<dbReference type="AlphaFoldDB" id="V6TBX4"/>
<evidence type="ECO:0000256" key="4">
    <source>
        <dbReference type="ARBA" id="ARBA00022692"/>
    </source>
</evidence>
<evidence type="ECO:0000256" key="7">
    <source>
        <dbReference type="ARBA" id="ARBA00022989"/>
    </source>
</evidence>
<dbReference type="Pfam" id="PF00005">
    <property type="entry name" value="ABC_tran"/>
    <property type="match status" value="2"/>
</dbReference>
<feature type="transmembrane region" description="Helical" evidence="10">
    <location>
        <begin position="709"/>
        <end position="729"/>
    </location>
</feature>
<dbReference type="FunFam" id="1.20.1560.10:FF:000592">
    <property type="entry name" value="MRP-like ABC transporter"/>
    <property type="match status" value="1"/>
</dbReference>
<dbReference type="VEuPathDB" id="GiardiaDB:QR46_4174"/>
<dbReference type="PROSITE" id="PS50929">
    <property type="entry name" value="ABC_TM1F"/>
    <property type="match status" value="1"/>
</dbReference>
<dbReference type="SMART" id="SM00382">
    <property type="entry name" value="AAA"/>
    <property type="match status" value="2"/>
</dbReference>
<name>V6TBX4_GIAIN</name>
<protein>
    <submittedName>
        <fullName evidence="13">ABC transporter, ATP-binding cassette domain protein</fullName>
    </submittedName>
</protein>
<dbReference type="Gene3D" id="3.40.50.300">
    <property type="entry name" value="P-loop containing nucleotide triphosphate hydrolases"/>
    <property type="match status" value="2"/>
</dbReference>
<comment type="caution">
    <text evidence="13">The sequence shown here is derived from an EMBL/GenBank/DDBJ whole genome shotgun (WGS) entry which is preliminary data.</text>
</comment>
<keyword evidence="7 10" id="KW-1133">Transmembrane helix</keyword>
<dbReference type="VEuPathDB" id="GiardiaDB:GL50581_3139"/>